<name>A0A540VLN3_9CHLR</name>
<comment type="caution">
    <text evidence="2">The sequence shown here is derived from an EMBL/GenBank/DDBJ whole genome shotgun (WGS) entry which is preliminary data.</text>
</comment>
<dbReference type="InterPro" id="IPR036249">
    <property type="entry name" value="Thioredoxin-like_sf"/>
</dbReference>
<proteinExistence type="predicted"/>
<sequence length="47" mass="5278">MPTQSRFVPIGTQAPDFTLPATDGSTVRLSDYRQRAHVVLVFLRGFQ</sequence>
<gene>
    <name evidence="2" type="ORF">FKZ61_01965</name>
</gene>
<evidence type="ECO:0000313" key="3">
    <source>
        <dbReference type="Proteomes" id="UP000317371"/>
    </source>
</evidence>
<dbReference type="GO" id="GO:0016491">
    <property type="term" value="F:oxidoreductase activity"/>
    <property type="evidence" value="ECO:0007669"/>
    <property type="project" value="InterPro"/>
</dbReference>
<dbReference type="EMBL" id="VIGC01000002">
    <property type="protein sequence ID" value="TQE97661.1"/>
    <property type="molecule type" value="Genomic_DNA"/>
</dbReference>
<feature type="domain" description="Alkyl hydroperoxide reductase subunit C/ Thiol specific antioxidant" evidence="1">
    <location>
        <begin position="10"/>
        <end position="44"/>
    </location>
</feature>
<dbReference type="Pfam" id="PF00578">
    <property type="entry name" value="AhpC-TSA"/>
    <property type="match status" value="1"/>
</dbReference>
<dbReference type="Proteomes" id="UP000317371">
    <property type="component" value="Unassembled WGS sequence"/>
</dbReference>
<dbReference type="Gene3D" id="3.40.30.10">
    <property type="entry name" value="Glutaredoxin"/>
    <property type="match status" value="1"/>
</dbReference>
<keyword evidence="3" id="KW-1185">Reference proteome</keyword>
<reference evidence="2 3" key="1">
    <citation type="submission" date="2019-06" db="EMBL/GenBank/DDBJ databases">
        <title>Genome sequence of Litorilinea aerophila BAA-2444.</title>
        <authorList>
            <person name="Maclea K.S."/>
            <person name="Maurais E.G."/>
            <person name="Iannazzi L.C."/>
        </authorList>
    </citation>
    <scope>NUCLEOTIDE SEQUENCE [LARGE SCALE GENOMIC DNA]</scope>
    <source>
        <strain evidence="2 3">ATCC BAA-2444</strain>
    </source>
</reference>
<evidence type="ECO:0000259" key="1">
    <source>
        <dbReference type="Pfam" id="PF00578"/>
    </source>
</evidence>
<accession>A0A540VLN3</accession>
<dbReference type="SUPFAM" id="SSF52833">
    <property type="entry name" value="Thioredoxin-like"/>
    <property type="match status" value="1"/>
</dbReference>
<dbReference type="AlphaFoldDB" id="A0A540VLN3"/>
<protein>
    <submittedName>
        <fullName evidence="2">Redoxin domain-containing protein</fullName>
    </submittedName>
</protein>
<dbReference type="InterPro" id="IPR000866">
    <property type="entry name" value="AhpC/TSA"/>
</dbReference>
<evidence type="ECO:0000313" key="2">
    <source>
        <dbReference type="EMBL" id="TQE97661.1"/>
    </source>
</evidence>
<dbReference type="InParanoid" id="A0A540VLN3"/>
<dbReference type="GO" id="GO:0016209">
    <property type="term" value="F:antioxidant activity"/>
    <property type="evidence" value="ECO:0007669"/>
    <property type="project" value="InterPro"/>
</dbReference>
<organism evidence="2 3">
    <name type="scientific">Litorilinea aerophila</name>
    <dbReference type="NCBI Taxonomy" id="1204385"/>
    <lineage>
        <taxon>Bacteria</taxon>
        <taxon>Bacillati</taxon>
        <taxon>Chloroflexota</taxon>
        <taxon>Caldilineae</taxon>
        <taxon>Caldilineales</taxon>
        <taxon>Caldilineaceae</taxon>
        <taxon>Litorilinea</taxon>
    </lineage>
</organism>
<dbReference type="OrthoDB" id="9812811at2"/>